<dbReference type="SUPFAM" id="SSF117143">
    <property type="entry name" value="Flagellar hook protein flgE"/>
    <property type="match status" value="1"/>
</dbReference>
<evidence type="ECO:0000256" key="1">
    <source>
        <dbReference type="ARBA" id="ARBA00004117"/>
    </source>
</evidence>
<dbReference type="GO" id="GO:0009425">
    <property type="term" value="C:bacterial-type flagellum basal body"/>
    <property type="evidence" value="ECO:0007669"/>
    <property type="project" value="UniProtKB-SubCell"/>
</dbReference>
<feature type="domain" description="Flagellar hook protein FlgE/F/G-like D1" evidence="7">
    <location>
        <begin position="98"/>
        <end position="169"/>
    </location>
</feature>
<dbReference type="GO" id="GO:0071978">
    <property type="term" value="P:bacterial-type flagellum-dependent swarming motility"/>
    <property type="evidence" value="ECO:0007669"/>
    <property type="project" value="TreeGrafter"/>
</dbReference>
<dbReference type="Proteomes" id="UP000198666">
    <property type="component" value="Unassembled WGS sequence"/>
</dbReference>
<evidence type="ECO:0000256" key="4">
    <source>
        <dbReference type="RuleBase" id="RU362116"/>
    </source>
</evidence>
<dbReference type="InterPro" id="IPR020013">
    <property type="entry name" value="Flagellar_FlgE/F/G"/>
</dbReference>
<feature type="domain" description="Flagellar basal body rod protein N-terminal" evidence="5">
    <location>
        <begin position="5"/>
        <end position="35"/>
    </location>
</feature>
<evidence type="ECO:0000259" key="6">
    <source>
        <dbReference type="Pfam" id="PF06429"/>
    </source>
</evidence>
<dbReference type="STRING" id="361279.SAMN05421663_103187"/>
<dbReference type="Pfam" id="PF06429">
    <property type="entry name" value="Flg_bbr_C"/>
    <property type="match status" value="1"/>
</dbReference>
<dbReference type="GO" id="GO:0005829">
    <property type="term" value="C:cytosol"/>
    <property type="evidence" value="ECO:0007669"/>
    <property type="project" value="TreeGrafter"/>
</dbReference>
<protein>
    <recommendedName>
        <fullName evidence="4">Flagellar hook protein FlgE</fullName>
    </recommendedName>
</protein>
<sequence>MLRSLYSGISGMKGFQNNLDVVGNNIANVNTAGYKKSRITFQDMMSQQIKASTDPVANGTGGTNASQVGTGSQIGAIDNVHTQGNRQNTDRNLDLQLEGDGMFILSSNPEVDSINDAGISFTRAGNFYLDGESRLVNSDGLFVLNALGEAITVPEGATQISIDGTGKISFTGGEIPEGATDNSYQIALAKFSNPGGLVKNGGSTYSLTANAGLMIEDNYQGGADVPLNGFKIPNSEADGTAKVVAGALEMSNVDLSEEFTNMIIAQRGFQANTRIITTSDQILEELVNLKR</sequence>
<accession>A0A1G6N750</accession>
<keyword evidence="3 4" id="KW-0975">Bacterial flagellum</keyword>
<proteinExistence type="inferred from homology"/>
<reference evidence="9" key="1">
    <citation type="submission" date="2016-10" db="EMBL/GenBank/DDBJ databases">
        <authorList>
            <person name="Varghese N."/>
            <person name="Submissions S."/>
        </authorList>
    </citation>
    <scope>NUCLEOTIDE SEQUENCE [LARGE SCALE GENOMIC DNA]</scope>
    <source>
        <strain evidence="9">DSM 21620</strain>
    </source>
</reference>
<dbReference type="EMBL" id="FMZB01000003">
    <property type="protein sequence ID" value="SDC62955.1"/>
    <property type="molecule type" value="Genomic_DNA"/>
</dbReference>
<dbReference type="NCBIfam" id="TIGR03506">
    <property type="entry name" value="FlgEFG_subfam"/>
    <property type="match status" value="1"/>
</dbReference>
<organism evidence="8 9">
    <name type="scientific">Terribacillus halophilus</name>
    <dbReference type="NCBI Taxonomy" id="361279"/>
    <lineage>
        <taxon>Bacteria</taxon>
        <taxon>Bacillati</taxon>
        <taxon>Bacillota</taxon>
        <taxon>Bacilli</taxon>
        <taxon>Bacillales</taxon>
        <taxon>Bacillaceae</taxon>
        <taxon>Terribacillus</taxon>
    </lineage>
</organism>
<evidence type="ECO:0000313" key="9">
    <source>
        <dbReference type="Proteomes" id="UP000198666"/>
    </source>
</evidence>
<dbReference type="InterPro" id="IPR010930">
    <property type="entry name" value="Flg_bb/hook_C_dom"/>
</dbReference>
<comment type="function">
    <text evidence="4">A flexible structure which links the flagellar filament to the drive apparatus in the basal body.</text>
</comment>
<dbReference type="PANTHER" id="PTHR30435:SF1">
    <property type="entry name" value="FLAGELLAR HOOK PROTEIN FLGE"/>
    <property type="match status" value="1"/>
</dbReference>
<dbReference type="Pfam" id="PF00460">
    <property type="entry name" value="Flg_bb_rod"/>
    <property type="match status" value="1"/>
</dbReference>
<keyword evidence="9" id="KW-1185">Reference proteome</keyword>
<keyword evidence="8" id="KW-0966">Cell projection</keyword>
<keyword evidence="8" id="KW-0969">Cilium</keyword>
<dbReference type="PANTHER" id="PTHR30435">
    <property type="entry name" value="FLAGELLAR PROTEIN"/>
    <property type="match status" value="1"/>
</dbReference>
<evidence type="ECO:0000259" key="5">
    <source>
        <dbReference type="Pfam" id="PF00460"/>
    </source>
</evidence>
<feature type="domain" description="Flagellar basal-body/hook protein C-terminal" evidence="6">
    <location>
        <begin position="245"/>
        <end position="289"/>
    </location>
</feature>
<name>A0A1G6N750_9BACI</name>
<evidence type="ECO:0000256" key="2">
    <source>
        <dbReference type="ARBA" id="ARBA00009677"/>
    </source>
</evidence>
<evidence type="ECO:0000256" key="3">
    <source>
        <dbReference type="ARBA" id="ARBA00023143"/>
    </source>
</evidence>
<gene>
    <name evidence="8" type="ORF">SAMN05421663_103187</name>
</gene>
<keyword evidence="8" id="KW-0282">Flagellum</keyword>
<comment type="similarity">
    <text evidence="2 4">Belongs to the flagella basal body rod proteins family.</text>
</comment>
<dbReference type="InterPro" id="IPR019776">
    <property type="entry name" value="Flagellar_basal_body_rod_CS"/>
</dbReference>
<dbReference type="GO" id="GO:0009424">
    <property type="term" value="C:bacterial-type flagellum hook"/>
    <property type="evidence" value="ECO:0007669"/>
    <property type="project" value="TreeGrafter"/>
</dbReference>
<dbReference type="InterPro" id="IPR053967">
    <property type="entry name" value="LlgE_F_G-like_D1"/>
</dbReference>
<evidence type="ECO:0000259" key="7">
    <source>
        <dbReference type="Pfam" id="PF22692"/>
    </source>
</evidence>
<evidence type="ECO:0000313" key="8">
    <source>
        <dbReference type="EMBL" id="SDC62955.1"/>
    </source>
</evidence>
<dbReference type="Pfam" id="PF22692">
    <property type="entry name" value="LlgE_F_G_D1"/>
    <property type="match status" value="1"/>
</dbReference>
<dbReference type="OrthoDB" id="9804559at2"/>
<comment type="subcellular location">
    <subcellularLocation>
        <location evidence="1 4">Bacterial flagellum basal body</location>
    </subcellularLocation>
</comment>
<dbReference type="AlphaFoldDB" id="A0A1G6N750"/>
<dbReference type="InterPro" id="IPR037925">
    <property type="entry name" value="FlgE/F/G-like"/>
</dbReference>
<dbReference type="PROSITE" id="PS00588">
    <property type="entry name" value="FLAGELLA_BB_ROD"/>
    <property type="match status" value="1"/>
</dbReference>
<dbReference type="RefSeq" id="WP_093726592.1">
    <property type="nucleotide sequence ID" value="NZ_FMZB01000003.1"/>
</dbReference>
<dbReference type="InterPro" id="IPR001444">
    <property type="entry name" value="Flag_bb_rod_N"/>
</dbReference>